<feature type="signal peptide" evidence="1">
    <location>
        <begin position="1"/>
        <end position="17"/>
    </location>
</feature>
<dbReference type="AlphaFoldDB" id="A0A5N6GSZ3"/>
<feature type="chain" id="PRO_5024849525" description="Secreted protein" evidence="1">
    <location>
        <begin position="18"/>
        <end position="81"/>
    </location>
</feature>
<keyword evidence="1" id="KW-0732">Signal</keyword>
<gene>
    <name evidence="2" type="ORF">BDV35DRAFT_259515</name>
</gene>
<protein>
    <recommendedName>
        <fullName evidence="3">Secreted protein</fullName>
    </recommendedName>
</protein>
<proteinExistence type="predicted"/>
<name>A0A5N6GSZ3_ASPFL</name>
<evidence type="ECO:0008006" key="3">
    <source>
        <dbReference type="Google" id="ProtNLM"/>
    </source>
</evidence>
<evidence type="ECO:0000256" key="1">
    <source>
        <dbReference type="SAM" id="SignalP"/>
    </source>
</evidence>
<organism evidence="2">
    <name type="scientific">Aspergillus flavus</name>
    <dbReference type="NCBI Taxonomy" id="5059"/>
    <lineage>
        <taxon>Eukaryota</taxon>
        <taxon>Fungi</taxon>
        <taxon>Dikarya</taxon>
        <taxon>Ascomycota</taxon>
        <taxon>Pezizomycotina</taxon>
        <taxon>Eurotiomycetes</taxon>
        <taxon>Eurotiomycetidae</taxon>
        <taxon>Eurotiales</taxon>
        <taxon>Aspergillaceae</taxon>
        <taxon>Aspergillus</taxon>
        <taxon>Aspergillus subgen. Circumdati</taxon>
    </lineage>
</organism>
<reference evidence="2" key="1">
    <citation type="submission" date="2019-04" db="EMBL/GenBank/DDBJ databases">
        <title>Friends and foes A comparative genomics study of 23 Aspergillus species from section Flavi.</title>
        <authorList>
            <consortium name="DOE Joint Genome Institute"/>
            <person name="Kjaerbolling I."/>
            <person name="Vesth T."/>
            <person name="Frisvad J.C."/>
            <person name="Nybo J.L."/>
            <person name="Theobald S."/>
            <person name="Kildgaard S."/>
            <person name="Isbrandt T."/>
            <person name="Kuo A."/>
            <person name="Sato A."/>
            <person name="Lyhne E.K."/>
            <person name="Kogle M.E."/>
            <person name="Wiebenga A."/>
            <person name="Kun R.S."/>
            <person name="Lubbers R.J."/>
            <person name="Makela M.R."/>
            <person name="Barry K."/>
            <person name="Chovatia M."/>
            <person name="Clum A."/>
            <person name="Daum C."/>
            <person name="Haridas S."/>
            <person name="He G."/>
            <person name="LaButti K."/>
            <person name="Lipzen A."/>
            <person name="Mondo S."/>
            <person name="Riley R."/>
            <person name="Salamov A."/>
            <person name="Simmons B.A."/>
            <person name="Magnuson J.K."/>
            <person name="Henrissat B."/>
            <person name="Mortensen U.H."/>
            <person name="Larsen T.O."/>
            <person name="Devries R.P."/>
            <person name="Grigoriev I.V."/>
            <person name="Machida M."/>
            <person name="Baker S.E."/>
            <person name="Andersen M.R."/>
        </authorList>
    </citation>
    <scope>NUCLEOTIDE SEQUENCE [LARGE SCALE GENOMIC DNA]</scope>
    <source>
        <strain evidence="2">CBS 121.62</strain>
    </source>
</reference>
<sequence length="81" mass="9289">MHPPLTWIRSCLSMCFSLTQLPRDSLISQNVPWLALASTISIHLDLFVRKETFLFPLFDPCRIWSCLCDSNGCQFPPDITC</sequence>
<evidence type="ECO:0000313" key="2">
    <source>
        <dbReference type="EMBL" id="KAB8245482.1"/>
    </source>
</evidence>
<accession>A0A5N6GSZ3</accession>
<dbReference type="EMBL" id="ML734612">
    <property type="protein sequence ID" value="KAB8245482.1"/>
    <property type="molecule type" value="Genomic_DNA"/>
</dbReference>
<dbReference type="Proteomes" id="UP000325434">
    <property type="component" value="Unassembled WGS sequence"/>
</dbReference>